<gene>
    <name evidence="1" type="ORF">VFPPC_16888</name>
</gene>
<keyword evidence="2" id="KW-1185">Reference proteome</keyword>
<organism evidence="1 2">
    <name type="scientific">Pochonia chlamydosporia 170</name>
    <dbReference type="NCBI Taxonomy" id="1380566"/>
    <lineage>
        <taxon>Eukaryota</taxon>
        <taxon>Fungi</taxon>
        <taxon>Dikarya</taxon>
        <taxon>Ascomycota</taxon>
        <taxon>Pezizomycotina</taxon>
        <taxon>Sordariomycetes</taxon>
        <taxon>Hypocreomycetidae</taxon>
        <taxon>Hypocreales</taxon>
        <taxon>Clavicipitaceae</taxon>
        <taxon>Pochonia</taxon>
    </lineage>
</organism>
<accession>A0A179F226</accession>
<dbReference type="EMBL" id="LSBJ02000010">
    <property type="protein sequence ID" value="OAQ59139.1"/>
    <property type="molecule type" value="Genomic_DNA"/>
</dbReference>
<name>A0A179F226_METCM</name>
<dbReference type="GeneID" id="28858635"/>
<dbReference type="AlphaFoldDB" id="A0A179F226"/>
<reference evidence="1 2" key="1">
    <citation type="journal article" date="2016" name="PLoS Pathog.">
        <title>Biosynthesis of antibiotic leucinostatins in bio-control fungus Purpureocillium lilacinum and their inhibition on phytophthora revealed by genome mining.</title>
        <authorList>
            <person name="Wang G."/>
            <person name="Liu Z."/>
            <person name="Lin R."/>
            <person name="Li E."/>
            <person name="Mao Z."/>
            <person name="Ling J."/>
            <person name="Yang Y."/>
            <person name="Yin W.B."/>
            <person name="Xie B."/>
        </authorList>
    </citation>
    <scope>NUCLEOTIDE SEQUENCE [LARGE SCALE GENOMIC DNA]</scope>
    <source>
        <strain evidence="1">170</strain>
    </source>
</reference>
<evidence type="ECO:0000313" key="1">
    <source>
        <dbReference type="EMBL" id="OAQ59139.1"/>
    </source>
</evidence>
<dbReference type="Proteomes" id="UP000078397">
    <property type="component" value="Unassembled WGS sequence"/>
</dbReference>
<protein>
    <submittedName>
        <fullName evidence="1">Uncharacterized protein</fullName>
    </submittedName>
</protein>
<comment type="caution">
    <text evidence="1">The sequence shown here is derived from an EMBL/GenBank/DDBJ whole genome shotgun (WGS) entry which is preliminary data.</text>
</comment>
<proteinExistence type="predicted"/>
<sequence>MTILSQQKADRSQYLNLLLGVSGLLQFSRIVSYWVLAGMPVCPSSHEKYWCVDLANVLGANARVNIAEIHCCPLSSGQAVHLGALGFENGG</sequence>
<evidence type="ECO:0000313" key="2">
    <source>
        <dbReference type="Proteomes" id="UP000078397"/>
    </source>
</evidence>
<dbReference type="KEGG" id="pchm:VFPPC_16888"/>
<dbReference type="RefSeq" id="XP_018137194.1">
    <property type="nucleotide sequence ID" value="XM_018294641.1"/>
</dbReference>